<dbReference type="AlphaFoldDB" id="A0AAF0ILK6"/>
<dbReference type="Pfam" id="PF10744">
    <property type="entry name" value="Med1"/>
    <property type="match status" value="1"/>
</dbReference>
<evidence type="ECO:0000256" key="1">
    <source>
        <dbReference type="ARBA" id="ARBA00004123"/>
    </source>
</evidence>
<evidence type="ECO:0000256" key="4">
    <source>
        <dbReference type="ARBA" id="ARBA00023159"/>
    </source>
</evidence>
<evidence type="ECO:0000256" key="7">
    <source>
        <dbReference type="RuleBase" id="RU364059"/>
    </source>
</evidence>
<comment type="function">
    <text evidence="7">Component of the Mediator complex, a coactivator involved in the regulated transcription of nearly all RNA polymerase II-dependent genes. Mediator functions as a bridge to convey information from gene-specific regulatory proteins to the basal RNA polymerase II transcription machinery. Mediator is recruited to promoters by direct interactions with regulatory proteins and serves as a scaffold for the assembly of a functional preinitiation complex with RNA polymerase II and the general transcription factors.</text>
</comment>
<gene>
    <name evidence="10" type="ORF">PRK78_006370</name>
</gene>
<name>A0AAF0ILK6_9EURO</name>
<dbReference type="PANTHER" id="PTHR35041">
    <property type="entry name" value="MEDIATOR OF RNA POLYMERASE II TRANSCRIPTION SUBUNIT 1"/>
    <property type="match status" value="1"/>
</dbReference>
<organism evidence="10 11">
    <name type="scientific">Emydomyces testavorans</name>
    <dbReference type="NCBI Taxonomy" id="2070801"/>
    <lineage>
        <taxon>Eukaryota</taxon>
        <taxon>Fungi</taxon>
        <taxon>Dikarya</taxon>
        <taxon>Ascomycota</taxon>
        <taxon>Pezizomycotina</taxon>
        <taxon>Eurotiomycetes</taxon>
        <taxon>Eurotiomycetidae</taxon>
        <taxon>Onygenales</taxon>
        <taxon>Nannizziopsiaceae</taxon>
        <taxon>Emydomyces</taxon>
    </lineage>
</organism>
<keyword evidence="6 7" id="KW-0539">Nucleus</keyword>
<comment type="subcellular location">
    <subcellularLocation>
        <location evidence="1 7">Nucleus</location>
    </subcellularLocation>
</comment>
<feature type="region of interest" description="Disordered" evidence="8">
    <location>
        <begin position="203"/>
        <end position="227"/>
    </location>
</feature>
<sequence>MATPFSKGNLGATPTQFTSSPHSSAVPMGRPLSHKSPSMRTPSASGPGHHNHSSISSHQYPTPLPVSTAAIEDAATFSSPSALLALGLGGITPAANDALAGHGMNESDMHSMAIPPLSITGPKDIDEERRKRIDEVVQLLRTRLAGRGVCREGVKRLGRLEGLECMWQDNDLSIAGNSLDLEIEFEAHQEVVKDVTLRYATPDAPEGERRAEASEVLKRNLKQPPGELQQGRWRSMTEFHENLRRLARLDRLSREVNCFEAVEGVYECLKRIWEEEKRQNMWQSHWEHMCKGWVGKPSMHRGQHIGLMLEYWVKRRRVLEFKQAPSENAMDFDQPVQAEDEIPPGISNVWGATIECETGYPSLRVSKDWVTTEVFTTINHAGAGDNGSEMKVINWAEPPPTLVSSLGTNLEVALEPTILSSTTPDIRFVARLEPPVDMPIFAASEIYRVLGVNMMQEFKNITYDSLLIPSQGNSLNFAELDGRQTLQKRDICTFDANGKPMRRQHTYTFNAFEQVPGRTIRDLPFSHPRQLTEVLPVLRQYALLSSLLRRIFENSKKEAESEAQNSSSENPESEIFREERPNGYYISNINPTERRLESVLRDGKEHNVHASEAANLTQPSQEIRVDISLRTPMSFSPSMLLVFSVDEDPNAEHSTSRTPSMQTASRQVMINVDIGLNGDINIPQISGVWPEDGVDDMVSDEREAEKRKLCMQIARVLETCEDYGMLIEWVLRWMRKRREN</sequence>
<evidence type="ECO:0000256" key="3">
    <source>
        <dbReference type="ARBA" id="ARBA00023015"/>
    </source>
</evidence>
<feature type="compositionally biased region" description="Polar residues" evidence="8">
    <location>
        <begin position="12"/>
        <end position="23"/>
    </location>
</feature>
<dbReference type="EMBL" id="CP120630">
    <property type="protein sequence ID" value="WEW60882.1"/>
    <property type="molecule type" value="Genomic_DNA"/>
</dbReference>
<keyword evidence="4 7" id="KW-0010">Activator</keyword>
<dbReference type="GO" id="GO:0045944">
    <property type="term" value="P:positive regulation of transcription by RNA polymerase II"/>
    <property type="evidence" value="ECO:0007669"/>
    <property type="project" value="UniProtKB-ARBA"/>
</dbReference>
<dbReference type="GO" id="GO:0016592">
    <property type="term" value="C:mediator complex"/>
    <property type="evidence" value="ECO:0007669"/>
    <property type="project" value="InterPro"/>
</dbReference>
<evidence type="ECO:0000256" key="5">
    <source>
        <dbReference type="ARBA" id="ARBA00023163"/>
    </source>
</evidence>
<feature type="region of interest" description="Disordered" evidence="8">
    <location>
        <begin position="102"/>
        <end position="123"/>
    </location>
</feature>
<evidence type="ECO:0000313" key="11">
    <source>
        <dbReference type="Proteomes" id="UP001219355"/>
    </source>
</evidence>
<reference evidence="10" key="1">
    <citation type="submission" date="2023-03" db="EMBL/GenBank/DDBJ databases">
        <title>Emydomyces testavorans Genome Sequence.</title>
        <authorList>
            <person name="Hoyer L."/>
        </authorList>
    </citation>
    <scope>NUCLEOTIDE SEQUENCE</scope>
    <source>
        <strain evidence="10">16-2883</strain>
    </source>
</reference>
<feature type="region of interest" description="Disordered" evidence="8">
    <location>
        <begin position="559"/>
        <end position="588"/>
    </location>
</feature>
<feature type="compositionally biased region" description="Basic and acidic residues" evidence="8">
    <location>
        <begin position="206"/>
        <end position="218"/>
    </location>
</feature>
<keyword evidence="11" id="KW-1185">Reference proteome</keyword>
<dbReference type="Proteomes" id="UP001219355">
    <property type="component" value="Chromosome 4"/>
</dbReference>
<dbReference type="PANTHER" id="PTHR35041:SF4">
    <property type="entry name" value="MEDIATOR OF RNA POLYMERASE II TRANSCRIPTION SUBUNIT 1"/>
    <property type="match status" value="1"/>
</dbReference>
<proteinExistence type="inferred from homology"/>
<protein>
    <recommendedName>
        <fullName evidence="7">Mediator of RNA polymerase II transcription subunit 1</fullName>
    </recommendedName>
    <alternativeName>
        <fullName evidence="7">Mediator complex subunit 1</fullName>
    </alternativeName>
</protein>
<feature type="domain" description="Mediator complex subunit Med1" evidence="9">
    <location>
        <begin position="134"/>
        <end position="552"/>
    </location>
</feature>
<evidence type="ECO:0000256" key="2">
    <source>
        <dbReference type="ARBA" id="ARBA00006210"/>
    </source>
</evidence>
<dbReference type="GO" id="GO:0003712">
    <property type="term" value="F:transcription coregulator activity"/>
    <property type="evidence" value="ECO:0007669"/>
    <property type="project" value="InterPro"/>
</dbReference>
<keyword evidence="3 7" id="KW-0805">Transcription regulation</keyword>
<keyword evidence="5 7" id="KW-0804">Transcription</keyword>
<feature type="compositionally biased region" description="Polar residues" evidence="8">
    <location>
        <begin position="35"/>
        <end position="44"/>
    </location>
</feature>
<dbReference type="InterPro" id="IPR019680">
    <property type="entry name" value="Mediator_Med1"/>
</dbReference>
<evidence type="ECO:0000256" key="8">
    <source>
        <dbReference type="SAM" id="MobiDB-lite"/>
    </source>
</evidence>
<accession>A0AAF0ILK6</accession>
<evidence type="ECO:0000313" key="10">
    <source>
        <dbReference type="EMBL" id="WEW60882.1"/>
    </source>
</evidence>
<feature type="region of interest" description="Disordered" evidence="8">
    <location>
        <begin position="1"/>
        <end position="61"/>
    </location>
</feature>
<evidence type="ECO:0000259" key="9">
    <source>
        <dbReference type="Pfam" id="PF10744"/>
    </source>
</evidence>
<evidence type="ECO:0000256" key="6">
    <source>
        <dbReference type="ARBA" id="ARBA00023242"/>
    </source>
</evidence>
<comment type="similarity">
    <text evidence="2 7">Belongs to the Mediator complex subunit 1 family.</text>
</comment>